<feature type="binding site" evidence="10">
    <location>
        <position position="180"/>
    </location>
    <ligand>
        <name>UDP-N-acetyl-alpha-D-glucosamine</name>
        <dbReference type="ChEBI" id="CHEBI:57705"/>
    </ligand>
</feature>
<dbReference type="Pfam" id="PF03033">
    <property type="entry name" value="Glyco_transf_28"/>
    <property type="match status" value="1"/>
</dbReference>
<evidence type="ECO:0000256" key="10">
    <source>
        <dbReference type="HAMAP-Rule" id="MF_00033"/>
    </source>
</evidence>
<dbReference type="PANTHER" id="PTHR21015:SF22">
    <property type="entry name" value="GLYCOSYLTRANSFERASE"/>
    <property type="match status" value="1"/>
</dbReference>
<dbReference type="Proteomes" id="UP000644727">
    <property type="component" value="Unassembled WGS sequence"/>
</dbReference>
<comment type="subcellular location">
    <subcellularLocation>
        <location evidence="10">Cell membrane</location>
        <topology evidence="10">Peripheral membrane protein</topology>
        <orientation evidence="10">Cytoplasmic side</orientation>
    </subcellularLocation>
</comment>
<dbReference type="Gene3D" id="3.40.50.2000">
    <property type="entry name" value="Glycogen Phosphorylase B"/>
    <property type="match status" value="2"/>
</dbReference>
<keyword evidence="1 10" id="KW-1003">Cell membrane</keyword>
<protein>
    <recommendedName>
        <fullName evidence="10">UDP-N-acetylglucosamine--N-acetylmuramyl-(pentapeptide) pyrophosphoryl-undecaprenol N-acetylglucosamine transferase</fullName>
        <ecNumber evidence="10">2.4.1.227</ecNumber>
    </recommendedName>
    <alternativeName>
        <fullName evidence="10">Undecaprenyl-PP-MurNAc-pentapeptide-UDPGlcNAc GlcNAc transferase</fullName>
    </alternativeName>
</protein>
<feature type="domain" description="Glycosyltransferase family 28 N-terminal" evidence="11">
    <location>
        <begin position="22"/>
        <end position="161"/>
    </location>
</feature>
<dbReference type="RefSeq" id="WP_193866118.1">
    <property type="nucleotide sequence ID" value="NZ_JADEYR010000009.1"/>
</dbReference>
<evidence type="ECO:0000256" key="3">
    <source>
        <dbReference type="ARBA" id="ARBA00022676"/>
    </source>
</evidence>
<evidence type="ECO:0000256" key="7">
    <source>
        <dbReference type="ARBA" id="ARBA00023136"/>
    </source>
</evidence>
<dbReference type="InterPro" id="IPR007235">
    <property type="entry name" value="Glyco_trans_28_C"/>
</dbReference>
<dbReference type="Pfam" id="PF04101">
    <property type="entry name" value="Glyco_tran_28_C"/>
    <property type="match status" value="1"/>
</dbReference>
<evidence type="ECO:0000256" key="8">
    <source>
        <dbReference type="ARBA" id="ARBA00023306"/>
    </source>
</evidence>
<keyword evidence="9 10" id="KW-0961">Cell wall biogenesis/degradation</keyword>
<dbReference type="HAMAP" id="MF_00033">
    <property type="entry name" value="MurG"/>
    <property type="match status" value="1"/>
</dbReference>
<evidence type="ECO:0000256" key="4">
    <source>
        <dbReference type="ARBA" id="ARBA00022679"/>
    </source>
</evidence>
<evidence type="ECO:0000313" key="13">
    <source>
        <dbReference type="EMBL" id="MBE9404373.1"/>
    </source>
</evidence>
<keyword evidence="2 10" id="KW-0132">Cell division</keyword>
<dbReference type="SUPFAM" id="SSF53756">
    <property type="entry name" value="UDP-Glycosyltransferase/glycogen phosphorylase"/>
    <property type="match status" value="1"/>
</dbReference>
<reference evidence="13 14" key="1">
    <citation type="submission" date="2020-10" db="EMBL/GenBank/DDBJ databases">
        <title>Draft genome and description of Brachybacterium epidermidis sp nov.</title>
        <authorList>
            <person name="Boxberger M."/>
            <person name="La Scola B."/>
        </authorList>
    </citation>
    <scope>NUCLEOTIDE SEQUENCE [LARGE SCALE GENOMIC DNA]</scope>
    <source>
        <strain evidence="13 14">Marseille-Q2903</strain>
    </source>
</reference>
<keyword evidence="3 10" id="KW-0328">Glycosyltransferase</keyword>
<keyword evidence="7 10" id="KW-0472">Membrane</keyword>
<sequence length="380" mass="39330">MSGSPSGPDAVRDPRAARAPRVLLAGGGSAGHVSPLLATAARIREQAPQAQIVVLGTASGLEADLVPAAGFELVTIEKVPFPRRPGGAAVRFPARLAGSVREVRALLRDRGIDVVVGFGGYVCPPAYLAAAASRIPLVVHEANRRPGLANRLGAVRAAAVLTALDGTRLRGARRIGMPMREGIAHLDRAARRDGAVQEFGLDPARPVLLVTGGSLGAQRLNGAVCEAAPAFLEAGAQILHITGRGKAEDLTPRPGYRVVEYVRAMEDAYAAADLALTRSGAGTVCELTAVGLPAVLVPLPIGNGEQALNGQDVVSAGGALMIEDAQITASRLVEQVLPLLLDQERRAAMAAASRRFGIPDAAERLAEIVIGAAREPGRRL</sequence>
<evidence type="ECO:0000256" key="9">
    <source>
        <dbReference type="ARBA" id="ARBA00023316"/>
    </source>
</evidence>
<evidence type="ECO:0000313" key="14">
    <source>
        <dbReference type="Proteomes" id="UP000644727"/>
    </source>
</evidence>
<organism evidence="13 14">
    <name type="scientific">Brachybacterium epidermidis</name>
    <dbReference type="NCBI Taxonomy" id="2781983"/>
    <lineage>
        <taxon>Bacteria</taxon>
        <taxon>Bacillati</taxon>
        <taxon>Actinomycetota</taxon>
        <taxon>Actinomycetes</taxon>
        <taxon>Micrococcales</taxon>
        <taxon>Dermabacteraceae</taxon>
        <taxon>Brachybacterium</taxon>
    </lineage>
</organism>
<comment type="caution">
    <text evidence="13">The sequence shown here is derived from an EMBL/GenBank/DDBJ whole genome shotgun (WGS) entry which is preliminary data.</text>
</comment>
<evidence type="ECO:0000256" key="6">
    <source>
        <dbReference type="ARBA" id="ARBA00022984"/>
    </source>
</evidence>
<dbReference type="CDD" id="cd03785">
    <property type="entry name" value="GT28_MurG"/>
    <property type="match status" value="1"/>
</dbReference>
<evidence type="ECO:0000256" key="5">
    <source>
        <dbReference type="ARBA" id="ARBA00022960"/>
    </source>
</evidence>
<feature type="binding site" evidence="10">
    <location>
        <position position="143"/>
    </location>
    <ligand>
        <name>UDP-N-acetyl-alpha-D-glucosamine</name>
        <dbReference type="ChEBI" id="CHEBI:57705"/>
    </ligand>
</feature>
<comment type="function">
    <text evidence="10">Cell wall formation. Catalyzes the transfer of a GlcNAc subunit on undecaprenyl-pyrophosphoryl-MurNAc-pentapeptide (lipid intermediate I) to form undecaprenyl-pyrophosphoryl-MurNAc-(pentapeptide)GlcNAc (lipid intermediate II).</text>
</comment>
<keyword evidence="4 10" id="KW-0808">Transferase</keyword>
<evidence type="ECO:0000259" key="12">
    <source>
        <dbReference type="Pfam" id="PF04101"/>
    </source>
</evidence>
<comment type="similarity">
    <text evidence="10">Belongs to the glycosyltransferase 28 family. MurG subfamily.</text>
</comment>
<keyword evidence="6 10" id="KW-0573">Peptidoglycan synthesis</keyword>
<accession>A0ABR9W2K4</accession>
<feature type="binding site" evidence="10">
    <location>
        <position position="214"/>
    </location>
    <ligand>
        <name>UDP-N-acetyl-alpha-D-glucosamine</name>
        <dbReference type="ChEBI" id="CHEBI:57705"/>
    </ligand>
</feature>
<keyword evidence="8 10" id="KW-0131">Cell cycle</keyword>
<keyword evidence="14" id="KW-1185">Reference proteome</keyword>
<dbReference type="InterPro" id="IPR006009">
    <property type="entry name" value="GlcNAc_MurG"/>
</dbReference>
<proteinExistence type="inferred from homology"/>
<comment type="caution">
    <text evidence="10">Lacks conserved residue(s) required for the propagation of feature annotation.</text>
</comment>
<dbReference type="InterPro" id="IPR004276">
    <property type="entry name" value="GlycoTrans_28_N"/>
</dbReference>
<feature type="binding site" evidence="10">
    <location>
        <position position="306"/>
    </location>
    <ligand>
        <name>UDP-N-acetyl-alpha-D-glucosamine</name>
        <dbReference type="ChEBI" id="CHEBI:57705"/>
    </ligand>
</feature>
<feature type="domain" description="Glycosyl transferase family 28 C-terminal" evidence="12">
    <location>
        <begin position="207"/>
        <end position="365"/>
    </location>
</feature>
<evidence type="ECO:0000259" key="11">
    <source>
        <dbReference type="Pfam" id="PF03033"/>
    </source>
</evidence>
<feature type="binding site" evidence="10">
    <location>
        <begin position="29"/>
        <end position="31"/>
    </location>
    <ligand>
        <name>UDP-N-acetyl-alpha-D-glucosamine</name>
        <dbReference type="ChEBI" id="CHEBI:57705"/>
    </ligand>
</feature>
<dbReference type="NCBIfam" id="TIGR01133">
    <property type="entry name" value="murG"/>
    <property type="match status" value="1"/>
</dbReference>
<comment type="pathway">
    <text evidence="10">Cell wall biogenesis; peptidoglycan biosynthesis.</text>
</comment>
<dbReference type="PANTHER" id="PTHR21015">
    <property type="entry name" value="UDP-N-ACETYLGLUCOSAMINE--N-ACETYLMURAMYL-(PENTAPEPTIDE) PYROPHOSPHORYL-UNDECAPRENOL N-ACETYLGLUCOSAMINE TRANSFERASE 1"/>
    <property type="match status" value="1"/>
</dbReference>
<evidence type="ECO:0000256" key="2">
    <source>
        <dbReference type="ARBA" id="ARBA00022618"/>
    </source>
</evidence>
<gene>
    <name evidence="10 13" type="primary">murG</name>
    <name evidence="13" type="ORF">IOE58_09310</name>
</gene>
<evidence type="ECO:0000256" key="1">
    <source>
        <dbReference type="ARBA" id="ARBA00022475"/>
    </source>
</evidence>
<keyword evidence="5 10" id="KW-0133">Cell shape</keyword>
<dbReference type="EMBL" id="JADEYR010000009">
    <property type="protein sequence ID" value="MBE9404373.1"/>
    <property type="molecule type" value="Genomic_DNA"/>
</dbReference>
<dbReference type="EC" id="2.4.1.227" evidence="10"/>
<name>A0ABR9W2K4_9MICO</name>
<comment type="catalytic activity">
    <reaction evidence="10">
        <text>di-trans,octa-cis-undecaprenyl diphospho-N-acetyl-alpha-D-muramoyl-L-alanyl-D-glutamyl-meso-2,6-diaminopimeloyl-D-alanyl-D-alanine + UDP-N-acetyl-alpha-D-glucosamine = di-trans,octa-cis-undecaprenyl diphospho-[N-acetyl-alpha-D-glucosaminyl-(1-&gt;4)]-N-acetyl-alpha-D-muramoyl-L-alanyl-D-glutamyl-meso-2,6-diaminopimeloyl-D-alanyl-D-alanine + UDP + H(+)</text>
        <dbReference type="Rhea" id="RHEA:31227"/>
        <dbReference type="ChEBI" id="CHEBI:15378"/>
        <dbReference type="ChEBI" id="CHEBI:57705"/>
        <dbReference type="ChEBI" id="CHEBI:58223"/>
        <dbReference type="ChEBI" id="CHEBI:61387"/>
        <dbReference type="ChEBI" id="CHEBI:61388"/>
        <dbReference type="EC" id="2.4.1.227"/>
    </reaction>
</comment>
<dbReference type="GO" id="GO:0016757">
    <property type="term" value="F:glycosyltransferase activity"/>
    <property type="evidence" value="ECO:0007669"/>
    <property type="project" value="UniProtKB-KW"/>
</dbReference>